<dbReference type="EMBL" id="BOPV01000001">
    <property type="protein sequence ID" value="GIL40329.1"/>
    <property type="molecule type" value="Genomic_DNA"/>
</dbReference>
<organism evidence="2 3">
    <name type="scientific">Roseiterribacter gracilis</name>
    <dbReference type="NCBI Taxonomy" id="2812848"/>
    <lineage>
        <taxon>Bacteria</taxon>
        <taxon>Pseudomonadati</taxon>
        <taxon>Pseudomonadota</taxon>
        <taxon>Alphaproteobacteria</taxon>
        <taxon>Rhodospirillales</taxon>
        <taxon>Roseiterribacteraceae</taxon>
        <taxon>Roseiterribacter</taxon>
    </lineage>
</organism>
<dbReference type="PROSITE" id="PS50943">
    <property type="entry name" value="HTH_CROC1"/>
    <property type="match status" value="1"/>
</dbReference>
<dbReference type="SUPFAM" id="SSF47413">
    <property type="entry name" value="lambda repressor-like DNA-binding domains"/>
    <property type="match status" value="1"/>
</dbReference>
<dbReference type="RefSeq" id="WP_420243430.1">
    <property type="nucleotide sequence ID" value="NZ_BOPV01000001.1"/>
</dbReference>
<reference evidence="2" key="1">
    <citation type="submission" date="2021-02" db="EMBL/GenBank/DDBJ databases">
        <title>Genome sequence of Rhodospirillales sp. strain TMPK1 isolated from soil.</title>
        <authorList>
            <person name="Nakai R."/>
            <person name="Kusada H."/>
            <person name="Tamaki H."/>
        </authorList>
    </citation>
    <scope>NUCLEOTIDE SEQUENCE</scope>
    <source>
        <strain evidence="2">TMPK1</strain>
    </source>
</reference>
<dbReference type="InterPro" id="IPR010982">
    <property type="entry name" value="Lambda_DNA-bd_dom_sf"/>
</dbReference>
<dbReference type="Proteomes" id="UP000681075">
    <property type="component" value="Unassembled WGS sequence"/>
</dbReference>
<evidence type="ECO:0000259" key="1">
    <source>
        <dbReference type="PROSITE" id="PS50943"/>
    </source>
</evidence>
<dbReference type="Pfam" id="PF13560">
    <property type="entry name" value="HTH_31"/>
    <property type="match status" value="1"/>
</dbReference>
<dbReference type="AlphaFoldDB" id="A0A8S8XEJ2"/>
<proteinExistence type="predicted"/>
<sequence length="79" mass="8842">MARKSPDEDAYRAIINRIAQTRFDRGLKQSEFGALIGLTQDAVSRVETCTRQLSLLEFKRACDVLGLDAGELLRATQSR</sequence>
<protein>
    <recommendedName>
        <fullName evidence="1">HTH cro/C1-type domain-containing protein</fullName>
    </recommendedName>
</protein>
<name>A0A8S8XEJ2_9PROT</name>
<accession>A0A8S8XEJ2</accession>
<dbReference type="GO" id="GO:0003677">
    <property type="term" value="F:DNA binding"/>
    <property type="evidence" value="ECO:0007669"/>
    <property type="project" value="InterPro"/>
</dbReference>
<evidence type="ECO:0000313" key="3">
    <source>
        <dbReference type="Proteomes" id="UP000681075"/>
    </source>
</evidence>
<comment type="caution">
    <text evidence="2">The sequence shown here is derived from an EMBL/GenBank/DDBJ whole genome shotgun (WGS) entry which is preliminary data.</text>
</comment>
<dbReference type="SMART" id="SM00530">
    <property type="entry name" value="HTH_XRE"/>
    <property type="match status" value="1"/>
</dbReference>
<gene>
    <name evidence="2" type="ORF">TMPK1_25660</name>
</gene>
<dbReference type="Gene3D" id="1.10.260.40">
    <property type="entry name" value="lambda repressor-like DNA-binding domains"/>
    <property type="match status" value="1"/>
</dbReference>
<dbReference type="CDD" id="cd00093">
    <property type="entry name" value="HTH_XRE"/>
    <property type="match status" value="1"/>
</dbReference>
<feature type="domain" description="HTH cro/C1-type" evidence="1">
    <location>
        <begin position="18"/>
        <end position="72"/>
    </location>
</feature>
<dbReference type="InterPro" id="IPR001387">
    <property type="entry name" value="Cro/C1-type_HTH"/>
</dbReference>
<keyword evidence="3" id="KW-1185">Reference proteome</keyword>
<evidence type="ECO:0000313" key="2">
    <source>
        <dbReference type="EMBL" id="GIL40329.1"/>
    </source>
</evidence>